<feature type="region of interest" description="Disordered" evidence="6">
    <location>
        <begin position="131"/>
        <end position="164"/>
    </location>
</feature>
<evidence type="ECO:0000256" key="5">
    <source>
        <dbReference type="PROSITE-ProRule" id="PRU00042"/>
    </source>
</evidence>
<dbReference type="PROSITE" id="PS00028">
    <property type="entry name" value="ZINC_FINGER_C2H2_1"/>
    <property type="match status" value="2"/>
</dbReference>
<dbReference type="FunFam" id="3.30.160.60:FF:000125">
    <property type="entry name" value="Putative zinc finger protein 143"/>
    <property type="match status" value="1"/>
</dbReference>
<evidence type="ECO:0000256" key="3">
    <source>
        <dbReference type="ARBA" id="ARBA00022771"/>
    </source>
</evidence>
<dbReference type="PANTHER" id="PTHR23235">
    <property type="entry name" value="KRUEPPEL-LIKE TRANSCRIPTION FACTOR"/>
    <property type="match status" value="1"/>
</dbReference>
<dbReference type="InterPro" id="IPR013087">
    <property type="entry name" value="Znf_C2H2_type"/>
</dbReference>
<proteinExistence type="predicted"/>
<dbReference type="Pfam" id="PF00096">
    <property type="entry name" value="zf-C2H2"/>
    <property type="match status" value="2"/>
</dbReference>
<feature type="compositionally biased region" description="Low complexity" evidence="6">
    <location>
        <begin position="46"/>
        <end position="67"/>
    </location>
</feature>
<keyword evidence="4" id="KW-0862">Zinc</keyword>
<dbReference type="GO" id="GO:0008270">
    <property type="term" value="F:zinc ion binding"/>
    <property type="evidence" value="ECO:0007669"/>
    <property type="project" value="UniProtKB-KW"/>
</dbReference>
<dbReference type="AlphaFoldDB" id="A0AAD5S5T3"/>
<dbReference type="Gene3D" id="3.30.160.60">
    <property type="entry name" value="Classic Zinc Finger"/>
    <property type="match status" value="3"/>
</dbReference>
<feature type="compositionally biased region" description="Low complexity" evidence="6">
    <location>
        <begin position="273"/>
        <end position="294"/>
    </location>
</feature>
<sequence>MHPMLPPNWPPLPPNLAGIPHGLLQQFQFQQLTNIQRQLAMQQQQLVQQQQQQGGSPTSTPGPSQPQRAESPDAADRNGNGRHHRVWEQDNGQNAEGRAGPSSPWGGDGAAAAVAAAAAAVQAAAAAIAASNGNGEEAKPKKREGEGEVPGANPEEAMQTPAHAASSLPMTPFMPQQQQGKLNQNFNELFAQGRLPFPGGNPLAAAALANANRLPYLLAAAGLAQSVDRQGGPNPFFQIEAIRAAARAQLAANGGQQFHDPNNPDMKHPLMSPLAPLTLLGPELLGSPGSPGSSADSRRKRRPSRLYTCNYPGCNKQFTRNFNLQSHAKTHDPDREKPFVCPECAKGFWRKVDLERHDTVHTKVKGHQCPRCDKKFTRKDALQRHVGAKRCAAVKQGLQGLGLPQEEIDRGMGEM</sequence>
<comment type="caution">
    <text evidence="8">The sequence shown here is derived from an EMBL/GenBank/DDBJ whole genome shotgun (WGS) entry which is preliminary data.</text>
</comment>
<evidence type="ECO:0000259" key="7">
    <source>
        <dbReference type="PROSITE" id="PS50157"/>
    </source>
</evidence>
<dbReference type="FunFam" id="3.30.160.60:FF:000100">
    <property type="entry name" value="Zinc finger 45-like"/>
    <property type="match status" value="1"/>
</dbReference>
<dbReference type="SUPFAM" id="SSF57667">
    <property type="entry name" value="beta-beta-alpha zinc fingers"/>
    <property type="match status" value="2"/>
</dbReference>
<feature type="domain" description="C2H2-type" evidence="7">
    <location>
        <begin position="339"/>
        <end position="366"/>
    </location>
</feature>
<dbReference type="GO" id="GO:0000981">
    <property type="term" value="F:DNA-binding transcription factor activity, RNA polymerase II-specific"/>
    <property type="evidence" value="ECO:0007669"/>
    <property type="project" value="TreeGrafter"/>
</dbReference>
<dbReference type="PROSITE" id="PS50157">
    <property type="entry name" value="ZINC_FINGER_C2H2_2"/>
    <property type="match status" value="3"/>
</dbReference>
<protein>
    <recommendedName>
        <fullName evidence="7">C2H2-type domain-containing protein</fullName>
    </recommendedName>
</protein>
<evidence type="ECO:0000256" key="2">
    <source>
        <dbReference type="ARBA" id="ARBA00022737"/>
    </source>
</evidence>
<gene>
    <name evidence="8" type="ORF">HK097_002593</name>
</gene>
<reference evidence="8" key="1">
    <citation type="submission" date="2020-05" db="EMBL/GenBank/DDBJ databases">
        <title>Phylogenomic resolution of chytrid fungi.</title>
        <authorList>
            <person name="Stajich J.E."/>
            <person name="Amses K."/>
            <person name="Simmons R."/>
            <person name="Seto K."/>
            <person name="Myers J."/>
            <person name="Bonds A."/>
            <person name="Quandt C.A."/>
            <person name="Barry K."/>
            <person name="Liu P."/>
            <person name="Grigoriev I."/>
            <person name="Longcore J.E."/>
            <person name="James T.Y."/>
        </authorList>
    </citation>
    <scope>NUCLEOTIDE SEQUENCE</scope>
    <source>
        <strain evidence="8">JEL0318</strain>
    </source>
</reference>
<keyword evidence="3 5" id="KW-0863">Zinc-finger</keyword>
<feature type="domain" description="C2H2-type" evidence="7">
    <location>
        <begin position="307"/>
        <end position="336"/>
    </location>
</feature>
<accession>A0AAD5S5T3</accession>
<evidence type="ECO:0000256" key="1">
    <source>
        <dbReference type="ARBA" id="ARBA00022723"/>
    </source>
</evidence>
<keyword evidence="9" id="KW-1185">Reference proteome</keyword>
<evidence type="ECO:0000256" key="6">
    <source>
        <dbReference type="SAM" id="MobiDB-lite"/>
    </source>
</evidence>
<evidence type="ECO:0000313" key="8">
    <source>
        <dbReference type="EMBL" id="KAJ3040280.1"/>
    </source>
</evidence>
<feature type="compositionally biased region" description="Basic and acidic residues" evidence="6">
    <location>
        <begin position="136"/>
        <end position="146"/>
    </location>
</feature>
<dbReference type="GO" id="GO:0000978">
    <property type="term" value="F:RNA polymerase II cis-regulatory region sequence-specific DNA binding"/>
    <property type="evidence" value="ECO:0007669"/>
    <property type="project" value="TreeGrafter"/>
</dbReference>
<dbReference type="PANTHER" id="PTHR23235:SF120">
    <property type="entry name" value="KRUPPEL-LIKE FACTOR 15"/>
    <property type="match status" value="1"/>
</dbReference>
<feature type="domain" description="C2H2-type" evidence="7">
    <location>
        <begin position="367"/>
        <end position="385"/>
    </location>
</feature>
<dbReference type="Proteomes" id="UP001212841">
    <property type="component" value="Unassembled WGS sequence"/>
</dbReference>
<evidence type="ECO:0000313" key="9">
    <source>
        <dbReference type="Proteomes" id="UP001212841"/>
    </source>
</evidence>
<name>A0AAD5S5T3_9FUNG</name>
<feature type="region of interest" description="Disordered" evidence="6">
    <location>
        <begin position="252"/>
        <end position="302"/>
    </location>
</feature>
<dbReference type="SMART" id="SM00355">
    <property type="entry name" value="ZnF_C2H2"/>
    <property type="match status" value="3"/>
</dbReference>
<organism evidence="8 9">
    <name type="scientific">Rhizophlyctis rosea</name>
    <dbReference type="NCBI Taxonomy" id="64517"/>
    <lineage>
        <taxon>Eukaryota</taxon>
        <taxon>Fungi</taxon>
        <taxon>Fungi incertae sedis</taxon>
        <taxon>Chytridiomycota</taxon>
        <taxon>Chytridiomycota incertae sedis</taxon>
        <taxon>Chytridiomycetes</taxon>
        <taxon>Rhizophlyctidales</taxon>
        <taxon>Rhizophlyctidaceae</taxon>
        <taxon>Rhizophlyctis</taxon>
    </lineage>
</organism>
<keyword evidence="2" id="KW-0677">Repeat</keyword>
<keyword evidence="1" id="KW-0479">Metal-binding</keyword>
<evidence type="ECO:0000256" key="4">
    <source>
        <dbReference type="ARBA" id="ARBA00022833"/>
    </source>
</evidence>
<dbReference type="InterPro" id="IPR036236">
    <property type="entry name" value="Znf_C2H2_sf"/>
</dbReference>
<feature type="region of interest" description="Disordered" evidence="6">
    <location>
        <begin position="46"/>
        <end position="109"/>
    </location>
</feature>
<dbReference type="EMBL" id="JADGJD010001569">
    <property type="protein sequence ID" value="KAJ3040280.1"/>
    <property type="molecule type" value="Genomic_DNA"/>
</dbReference>